<feature type="transmembrane region" description="Helical" evidence="7">
    <location>
        <begin position="110"/>
        <end position="128"/>
    </location>
</feature>
<dbReference type="Gene3D" id="1.10.1760.20">
    <property type="match status" value="1"/>
</dbReference>
<feature type="transmembrane region" description="Helical" evidence="7">
    <location>
        <begin position="180"/>
        <end position="202"/>
    </location>
</feature>
<gene>
    <name evidence="8" type="ORF">C8J28_11968</name>
</gene>
<keyword evidence="2" id="KW-0813">Transport</keyword>
<evidence type="ECO:0000256" key="6">
    <source>
        <dbReference type="ARBA" id="ARBA00023136"/>
    </source>
</evidence>
<feature type="transmembrane region" description="Helical" evidence="7">
    <location>
        <begin position="39"/>
        <end position="61"/>
    </location>
</feature>
<dbReference type="InterPro" id="IPR002751">
    <property type="entry name" value="CbiM/NikMN"/>
</dbReference>
<protein>
    <submittedName>
        <fullName evidence="8">Cobalt uptake protein with substrate-specific transmembrane region</fullName>
    </submittedName>
</protein>
<dbReference type="AlphaFoldDB" id="A0A2T5JUS3"/>
<evidence type="ECO:0000256" key="3">
    <source>
        <dbReference type="ARBA" id="ARBA00022475"/>
    </source>
</evidence>
<evidence type="ECO:0000313" key="9">
    <source>
        <dbReference type="Proteomes" id="UP000244060"/>
    </source>
</evidence>
<dbReference type="EMBL" id="QAOT01000019">
    <property type="protein sequence ID" value="PTR13902.1"/>
    <property type="molecule type" value="Genomic_DNA"/>
</dbReference>
<proteinExistence type="predicted"/>
<keyword evidence="4 7" id="KW-0812">Transmembrane</keyword>
<evidence type="ECO:0000256" key="2">
    <source>
        <dbReference type="ARBA" id="ARBA00022448"/>
    </source>
</evidence>
<evidence type="ECO:0000256" key="5">
    <source>
        <dbReference type="ARBA" id="ARBA00022989"/>
    </source>
</evidence>
<keyword evidence="3" id="KW-1003">Cell membrane</keyword>
<comment type="caution">
    <text evidence="8">The sequence shown here is derived from an EMBL/GenBank/DDBJ whole genome shotgun (WGS) entry which is preliminary data.</text>
</comment>
<evidence type="ECO:0000256" key="7">
    <source>
        <dbReference type="SAM" id="Phobius"/>
    </source>
</evidence>
<name>A0A2T5JUS3_9RHOB</name>
<dbReference type="OrthoDB" id="4710659at2"/>
<dbReference type="GO" id="GO:0005886">
    <property type="term" value="C:plasma membrane"/>
    <property type="evidence" value="ECO:0007669"/>
    <property type="project" value="UniProtKB-SubCell"/>
</dbReference>
<keyword evidence="9" id="KW-1185">Reference proteome</keyword>
<sequence>MHIEPGLVTGAKALVGFATAAAAAGVTLKFAWDSLREKGLASLAVRSLIATAAVFAFFEILPHYPVGVSEVHLILGSTLFLILGAAPAAIGLALGLLIQGLLFAPFDLPQYGMNVTTLLVPLFAVQALARRIIAPHTPYVDLDYRQALALSTAYQGGVVAWVAFWAFLGQGFGAENVTSILAFGSAYMLVVLIEPLADLAVLAGAKSLRGLAGSGLFTHRLHHAA</sequence>
<dbReference type="RefSeq" id="WP_011911191.1">
    <property type="nucleotide sequence ID" value="NZ_CP089970.1"/>
</dbReference>
<comment type="subcellular location">
    <subcellularLocation>
        <location evidence="1">Cell membrane</location>
        <topology evidence="1">Multi-pass membrane protein</topology>
    </subcellularLocation>
</comment>
<evidence type="ECO:0000313" key="8">
    <source>
        <dbReference type="EMBL" id="PTR13902.1"/>
    </source>
</evidence>
<feature type="transmembrane region" description="Helical" evidence="7">
    <location>
        <begin position="73"/>
        <end position="98"/>
    </location>
</feature>
<dbReference type="Pfam" id="PF01891">
    <property type="entry name" value="CbiM"/>
    <property type="match status" value="1"/>
</dbReference>
<evidence type="ECO:0000256" key="1">
    <source>
        <dbReference type="ARBA" id="ARBA00004651"/>
    </source>
</evidence>
<evidence type="ECO:0000256" key="4">
    <source>
        <dbReference type="ARBA" id="ARBA00022692"/>
    </source>
</evidence>
<reference evidence="8 9" key="1">
    <citation type="submission" date="2018-04" db="EMBL/GenBank/DDBJ databases">
        <title>Genomic Encyclopedia of Type Strains, Phase III (KMG-III): the genomes of soil and plant-associated and newly described type strains.</title>
        <authorList>
            <person name="Whitman W."/>
        </authorList>
    </citation>
    <scope>NUCLEOTIDE SEQUENCE [LARGE SCALE GENOMIC DNA]</scope>
    <source>
        <strain evidence="8 9">KA25</strain>
    </source>
</reference>
<dbReference type="GO" id="GO:0000041">
    <property type="term" value="P:transition metal ion transport"/>
    <property type="evidence" value="ECO:0007669"/>
    <property type="project" value="InterPro"/>
</dbReference>
<keyword evidence="6 7" id="KW-0472">Membrane</keyword>
<organism evidence="8 9">
    <name type="scientific">Cereibacter azotoformans</name>
    <dbReference type="NCBI Taxonomy" id="43057"/>
    <lineage>
        <taxon>Bacteria</taxon>
        <taxon>Pseudomonadati</taxon>
        <taxon>Pseudomonadota</taxon>
        <taxon>Alphaproteobacteria</taxon>
        <taxon>Rhodobacterales</taxon>
        <taxon>Paracoccaceae</taxon>
        <taxon>Cereibacter</taxon>
    </lineage>
</organism>
<feature type="transmembrane region" description="Helical" evidence="7">
    <location>
        <begin position="148"/>
        <end position="168"/>
    </location>
</feature>
<accession>A0A2T5JUS3</accession>
<dbReference type="Proteomes" id="UP000244060">
    <property type="component" value="Unassembled WGS sequence"/>
</dbReference>
<keyword evidence="5 7" id="KW-1133">Transmembrane helix</keyword>